<evidence type="ECO:0000256" key="4">
    <source>
        <dbReference type="ARBA" id="ARBA00022827"/>
    </source>
</evidence>
<dbReference type="KEGG" id="fgg:FSB75_11370"/>
<dbReference type="SUPFAM" id="SSF54373">
    <property type="entry name" value="FAD-linked reductases, C-terminal domain"/>
    <property type="match status" value="1"/>
</dbReference>
<dbReference type="NCBIfam" id="TIGR00031">
    <property type="entry name" value="UDP-GALP_mutase"/>
    <property type="match status" value="1"/>
</dbReference>
<proteinExistence type="inferred from homology"/>
<evidence type="ECO:0000313" key="8">
    <source>
        <dbReference type="Proteomes" id="UP000321204"/>
    </source>
</evidence>
<keyword evidence="3" id="KW-0285">Flavoprotein</keyword>
<name>A0A5B8UIG6_9BACT</name>
<dbReference type="PANTHER" id="PTHR21197">
    <property type="entry name" value="UDP-GALACTOPYRANOSE MUTASE"/>
    <property type="match status" value="1"/>
</dbReference>
<dbReference type="EMBL" id="CP042433">
    <property type="protein sequence ID" value="QEC56467.1"/>
    <property type="molecule type" value="Genomic_DNA"/>
</dbReference>
<keyword evidence="5 7" id="KW-0413">Isomerase</keyword>
<dbReference type="Pfam" id="PF13450">
    <property type="entry name" value="NAD_binding_8"/>
    <property type="match status" value="1"/>
</dbReference>
<dbReference type="OrthoDB" id="9769600at2"/>
<dbReference type="PANTHER" id="PTHR21197:SF0">
    <property type="entry name" value="UDP-GALACTOPYRANOSE MUTASE"/>
    <property type="match status" value="1"/>
</dbReference>
<dbReference type="SUPFAM" id="SSF51971">
    <property type="entry name" value="Nucleotide-binding domain"/>
    <property type="match status" value="1"/>
</dbReference>
<evidence type="ECO:0000256" key="5">
    <source>
        <dbReference type="ARBA" id="ARBA00023235"/>
    </source>
</evidence>
<dbReference type="InterPro" id="IPR004379">
    <property type="entry name" value="UDP-GALP_mutase"/>
</dbReference>
<dbReference type="GO" id="GO:0050660">
    <property type="term" value="F:flavin adenine dinucleotide binding"/>
    <property type="evidence" value="ECO:0007669"/>
    <property type="project" value="TreeGrafter"/>
</dbReference>
<dbReference type="GO" id="GO:0005829">
    <property type="term" value="C:cytosol"/>
    <property type="evidence" value="ECO:0007669"/>
    <property type="project" value="TreeGrafter"/>
</dbReference>
<keyword evidence="4" id="KW-0274">FAD</keyword>
<evidence type="ECO:0000256" key="1">
    <source>
        <dbReference type="ARBA" id="ARBA00001974"/>
    </source>
</evidence>
<sequence length="385" mass="44781">MKKFLIVGAGFSGAVLANELANNLHCTVDVLDEREHIGGNCYTERDKETGVMVHTYGPHIFNTDRKDIWDYVNRFIELVPYTNRVKALYNGQVYSLPINLHTINQFFGKTFSPKEAKDFIVSIADNSIEDPQNFEEQAMKFIGKDLYKAFFYGYTKKQWGCEPTELPAAILKRLPVRFNYNDNYYHTAYQGIPRDGYTLMFEKLLNHPSITVKLNAKFDASQDVSGYDHVFFTGPLDQYFNYKHGRLAYRTVYFERGVDEGDYQGNAVINYSNEDVPYTRVHEHKHFTPWEQHDKTVYFKEYSKETGEEDIPYYPKRLADDKAKLLQYRKEAEALKSVSFLGRLATYRYMDMHHVVGEALDYAKQFVQSETQGTTPPVFPNEEAQ</sequence>
<dbReference type="InterPro" id="IPR015899">
    <property type="entry name" value="UDP-GalPyranose_mutase_C"/>
</dbReference>
<evidence type="ECO:0000259" key="6">
    <source>
        <dbReference type="Pfam" id="PF03275"/>
    </source>
</evidence>
<dbReference type="Proteomes" id="UP000321204">
    <property type="component" value="Chromosome"/>
</dbReference>
<evidence type="ECO:0000256" key="2">
    <source>
        <dbReference type="ARBA" id="ARBA00009321"/>
    </source>
</evidence>
<accession>A0A5B8UIG6</accession>
<comment type="similarity">
    <text evidence="2">Belongs to the UDP-galactopyranose/dTDP-fucopyranose mutase family.</text>
</comment>
<reference evidence="7 8" key="1">
    <citation type="journal article" date="2015" name="Int. J. Syst. Evol. Microbiol.">
        <title>Flavisolibacter ginsenosidimutans sp. nov., with ginsenoside-converting activity isolated from soil used for cultivating ginseng.</title>
        <authorList>
            <person name="Zhao Y."/>
            <person name="Liu Q."/>
            <person name="Kang M.S."/>
            <person name="Jin F."/>
            <person name="Yu H."/>
            <person name="Im W.T."/>
        </authorList>
    </citation>
    <scope>NUCLEOTIDE SEQUENCE [LARGE SCALE GENOMIC DNA]</scope>
    <source>
        <strain evidence="7 8">Gsoil 636</strain>
    </source>
</reference>
<dbReference type="RefSeq" id="WP_146787232.1">
    <property type="nucleotide sequence ID" value="NZ_BAABIO010000001.1"/>
</dbReference>
<dbReference type="GO" id="GO:0008767">
    <property type="term" value="F:UDP-galactopyranose mutase activity"/>
    <property type="evidence" value="ECO:0007669"/>
    <property type="project" value="UniProtKB-EC"/>
</dbReference>
<gene>
    <name evidence="7" type="primary">glf</name>
    <name evidence="7" type="ORF">FSB75_11370</name>
</gene>
<evidence type="ECO:0000256" key="3">
    <source>
        <dbReference type="ARBA" id="ARBA00022630"/>
    </source>
</evidence>
<organism evidence="7 8">
    <name type="scientific">Flavisolibacter ginsenosidimutans</name>
    <dbReference type="NCBI Taxonomy" id="661481"/>
    <lineage>
        <taxon>Bacteria</taxon>
        <taxon>Pseudomonadati</taxon>
        <taxon>Bacteroidota</taxon>
        <taxon>Chitinophagia</taxon>
        <taxon>Chitinophagales</taxon>
        <taxon>Chitinophagaceae</taxon>
        <taxon>Flavisolibacter</taxon>
    </lineage>
</organism>
<dbReference type="AlphaFoldDB" id="A0A5B8UIG6"/>
<evidence type="ECO:0000313" key="7">
    <source>
        <dbReference type="EMBL" id="QEC56467.1"/>
    </source>
</evidence>
<protein>
    <submittedName>
        <fullName evidence="7">UDP-galactopyranose mutase</fullName>
        <ecNumber evidence="7">5.4.99.9</ecNumber>
    </submittedName>
</protein>
<comment type="cofactor">
    <cofactor evidence="1">
        <name>FAD</name>
        <dbReference type="ChEBI" id="CHEBI:57692"/>
    </cofactor>
</comment>
<dbReference type="Pfam" id="PF03275">
    <property type="entry name" value="GLF"/>
    <property type="match status" value="1"/>
</dbReference>
<keyword evidence="8" id="KW-1185">Reference proteome</keyword>
<dbReference type="Gene3D" id="3.40.50.720">
    <property type="entry name" value="NAD(P)-binding Rossmann-like Domain"/>
    <property type="match status" value="3"/>
</dbReference>
<dbReference type="EC" id="5.4.99.9" evidence="7"/>
<feature type="domain" description="UDP-galactopyranose mutase C-terminal" evidence="6">
    <location>
        <begin position="149"/>
        <end position="349"/>
    </location>
</feature>